<dbReference type="AlphaFoldDB" id="G5JUD0"/>
<evidence type="ECO:0000256" key="6">
    <source>
        <dbReference type="ARBA" id="ARBA00022840"/>
    </source>
</evidence>
<evidence type="ECO:0000256" key="8">
    <source>
        <dbReference type="ARBA" id="ARBA00023136"/>
    </source>
</evidence>
<proteinExistence type="predicted"/>
<dbReference type="SUPFAM" id="SSF90123">
    <property type="entry name" value="ABC transporter transmembrane region"/>
    <property type="match status" value="1"/>
</dbReference>
<dbReference type="CDD" id="cd03228">
    <property type="entry name" value="ABCC_MRP_Like"/>
    <property type="match status" value="1"/>
</dbReference>
<feature type="transmembrane region" description="Helical" evidence="9">
    <location>
        <begin position="235"/>
        <end position="256"/>
    </location>
</feature>
<dbReference type="FunFam" id="3.40.50.300:FF:000854">
    <property type="entry name" value="Multidrug ABC transporter ATP-binding protein"/>
    <property type="match status" value="1"/>
</dbReference>
<keyword evidence="3" id="KW-1003">Cell membrane</keyword>
<dbReference type="GO" id="GO:0005524">
    <property type="term" value="F:ATP binding"/>
    <property type="evidence" value="ECO:0007669"/>
    <property type="project" value="UniProtKB-KW"/>
</dbReference>
<dbReference type="PANTHER" id="PTHR43394:SF1">
    <property type="entry name" value="ATP-BINDING CASSETTE SUB-FAMILY B MEMBER 10, MITOCHONDRIAL"/>
    <property type="match status" value="1"/>
</dbReference>
<dbReference type="PANTHER" id="PTHR43394">
    <property type="entry name" value="ATP-DEPENDENT PERMEASE MDL1, MITOCHONDRIAL"/>
    <property type="match status" value="1"/>
</dbReference>
<dbReference type="InterPro" id="IPR039421">
    <property type="entry name" value="Type_1_exporter"/>
</dbReference>
<dbReference type="OrthoDB" id="9770415at2"/>
<dbReference type="Pfam" id="PF00005">
    <property type="entry name" value="ABC_tran"/>
    <property type="match status" value="1"/>
</dbReference>
<evidence type="ECO:0000256" key="5">
    <source>
        <dbReference type="ARBA" id="ARBA00022741"/>
    </source>
</evidence>
<comment type="caution">
    <text evidence="12">The sequence shown here is derived from an EMBL/GenBank/DDBJ whole genome shotgun (WGS) entry which is preliminary data.</text>
</comment>
<feature type="transmembrane region" description="Helical" evidence="9">
    <location>
        <begin position="268"/>
        <end position="287"/>
    </location>
</feature>
<feature type="transmembrane region" description="Helical" evidence="9">
    <location>
        <begin position="157"/>
        <end position="177"/>
    </location>
</feature>
<dbReference type="RefSeq" id="WP_003078500.1">
    <property type="nucleotide sequence ID" value="NZ_AEUW02000001.1"/>
</dbReference>
<evidence type="ECO:0000313" key="12">
    <source>
        <dbReference type="EMBL" id="EHJ51537.1"/>
    </source>
</evidence>
<feature type="transmembrane region" description="Helical" evidence="9">
    <location>
        <begin position="52"/>
        <end position="76"/>
    </location>
</feature>
<keyword evidence="6" id="KW-0067">ATP-binding</keyword>
<keyword evidence="2" id="KW-0813">Transport</keyword>
<evidence type="ECO:0000256" key="2">
    <source>
        <dbReference type="ARBA" id="ARBA00022448"/>
    </source>
</evidence>
<dbReference type="CDD" id="cd18548">
    <property type="entry name" value="ABC_6TM_Tm287_like"/>
    <property type="match status" value="1"/>
</dbReference>
<evidence type="ECO:0000256" key="1">
    <source>
        <dbReference type="ARBA" id="ARBA00004651"/>
    </source>
</evidence>
<dbReference type="PROSITE" id="PS50893">
    <property type="entry name" value="ABC_TRANSPORTER_2"/>
    <property type="match status" value="1"/>
</dbReference>
<evidence type="ECO:0000313" key="13">
    <source>
        <dbReference type="Proteomes" id="UP000003573"/>
    </source>
</evidence>
<dbReference type="InterPro" id="IPR011527">
    <property type="entry name" value="ABC1_TM_dom"/>
</dbReference>
<feature type="domain" description="ABC transmembrane type-1" evidence="11">
    <location>
        <begin position="16"/>
        <end position="298"/>
    </location>
</feature>
<evidence type="ECO:0000259" key="10">
    <source>
        <dbReference type="PROSITE" id="PS50893"/>
    </source>
</evidence>
<reference evidence="12 13" key="1">
    <citation type="journal article" date="2014" name="Int. J. Syst. Evol. Microbiol.">
        <title>Phylogenomics and the dynamic genome evolution of the genus Streptococcus.</title>
        <authorList>
            <consortium name="The Broad Institute Genome Sequencing Platform"/>
            <person name="Richards V.P."/>
            <person name="Palmer S.R."/>
            <person name="Pavinski Bitar P.D."/>
            <person name="Qin X."/>
            <person name="Weinstock G.M."/>
            <person name="Highlander S.K."/>
            <person name="Town C.D."/>
            <person name="Burne R.A."/>
            <person name="Stanhope M.J."/>
        </authorList>
    </citation>
    <scope>NUCLEOTIDE SEQUENCE [LARGE SCALE GENOMIC DNA]</scope>
    <source>
        <strain evidence="12 13">NCTC 11558</strain>
    </source>
</reference>
<accession>G5JUD0</accession>
<dbReference type="InterPro" id="IPR003593">
    <property type="entry name" value="AAA+_ATPase"/>
</dbReference>
<dbReference type="GO" id="GO:0015421">
    <property type="term" value="F:ABC-type oligopeptide transporter activity"/>
    <property type="evidence" value="ECO:0007669"/>
    <property type="project" value="TreeGrafter"/>
</dbReference>
<dbReference type="Gene3D" id="1.20.1560.10">
    <property type="entry name" value="ABC transporter type 1, transmembrane domain"/>
    <property type="match status" value="1"/>
</dbReference>
<keyword evidence="8 9" id="KW-0472">Membrane</keyword>
<comment type="subcellular location">
    <subcellularLocation>
        <location evidence="1">Cell membrane</location>
        <topology evidence="1">Multi-pass membrane protein</topology>
    </subcellularLocation>
</comment>
<dbReference type="eggNOG" id="COG1132">
    <property type="taxonomic scope" value="Bacteria"/>
</dbReference>
<dbReference type="PROSITE" id="PS50929">
    <property type="entry name" value="ABC_TM1F"/>
    <property type="match status" value="1"/>
</dbReference>
<keyword evidence="7 9" id="KW-1133">Transmembrane helix</keyword>
<protein>
    <submittedName>
        <fullName evidence="12">ABC transporter transmembrane region</fullName>
    </submittedName>
</protein>
<dbReference type="InterPro" id="IPR017871">
    <property type="entry name" value="ABC_transporter-like_CS"/>
</dbReference>
<gene>
    <name evidence="12" type="ORF">STRMA_0671</name>
</gene>
<evidence type="ECO:0000256" key="9">
    <source>
        <dbReference type="SAM" id="Phobius"/>
    </source>
</evidence>
<dbReference type="Proteomes" id="UP000003573">
    <property type="component" value="Unassembled WGS sequence"/>
</dbReference>
<dbReference type="Pfam" id="PF00664">
    <property type="entry name" value="ABC_membrane"/>
    <property type="match status" value="1"/>
</dbReference>
<sequence length="579" mass="65931">MKKLLIYFKGYIKETLLGPLFKLLEASFELLVPLVIARLVDRYIPHNDKNHLYLMIFFLILLALLNIIVAIFAQYFSARAAVGYTKKLSQDLFEKIMRLPKESRDKLTTSSLVTRLISDTYQIQTGINQFLRLFLRAPIIVFGSVLMAFFISPRLTVWFLAMVAALFLLVYLLSVVVNPLYAHLRRLTDEIVSLTREQLEGNRVIRAFGQVQAEEKNFQENNETYTNWQLKTGRLATLITPLTYFFVNATLIIVIWQGQLAIADNVLTQGMLIALVNYLLQILVELLKLTMMLSSLNQSFISAKRINQVFEQKEENITQALPLETVKEDIVYKLENVTFTYPHAASPVLQDISFTVPNASFFGIIGGTGSGKTSLIQLLMHLYVPQKGRVSLFQKHRSAETLKEWRQWVRLVPQKSELFQGTIRSNLTLGIKEEVTDKALWQALDMAQALDFVNEKKGKLNAQVEAFGRNFSGGQRQRLTIARALLQKSPVLILDDATSALDYLTETKLLSAIKQNLKDTVLIMVSQRTNSLLQADNILVLDQGRQLALASHEQLLETTSLYQEIHYSQHPQEEAARES</sequence>
<dbReference type="STRING" id="764298.STRMA_0671"/>
<dbReference type="InterPro" id="IPR036640">
    <property type="entry name" value="ABC1_TM_sf"/>
</dbReference>
<dbReference type="GO" id="GO:0005886">
    <property type="term" value="C:plasma membrane"/>
    <property type="evidence" value="ECO:0007669"/>
    <property type="project" value="UniProtKB-SubCell"/>
</dbReference>
<dbReference type="EMBL" id="AEUW02000001">
    <property type="protein sequence ID" value="EHJ51537.1"/>
    <property type="molecule type" value="Genomic_DNA"/>
</dbReference>
<dbReference type="Gene3D" id="3.40.50.300">
    <property type="entry name" value="P-loop containing nucleotide triphosphate hydrolases"/>
    <property type="match status" value="1"/>
</dbReference>
<feature type="transmembrane region" description="Helical" evidence="9">
    <location>
        <begin position="133"/>
        <end position="151"/>
    </location>
</feature>
<name>G5JUD0_9STRE</name>
<dbReference type="GO" id="GO:0016887">
    <property type="term" value="F:ATP hydrolysis activity"/>
    <property type="evidence" value="ECO:0007669"/>
    <property type="project" value="InterPro"/>
</dbReference>
<dbReference type="SUPFAM" id="SSF52540">
    <property type="entry name" value="P-loop containing nucleoside triphosphate hydrolases"/>
    <property type="match status" value="1"/>
</dbReference>
<dbReference type="InterPro" id="IPR003439">
    <property type="entry name" value="ABC_transporter-like_ATP-bd"/>
</dbReference>
<keyword evidence="4 9" id="KW-0812">Transmembrane</keyword>
<evidence type="ECO:0000256" key="7">
    <source>
        <dbReference type="ARBA" id="ARBA00022989"/>
    </source>
</evidence>
<evidence type="ECO:0000256" key="4">
    <source>
        <dbReference type="ARBA" id="ARBA00022692"/>
    </source>
</evidence>
<keyword evidence="5" id="KW-0547">Nucleotide-binding</keyword>
<evidence type="ECO:0000259" key="11">
    <source>
        <dbReference type="PROSITE" id="PS50929"/>
    </source>
</evidence>
<feature type="domain" description="ABC transporter" evidence="10">
    <location>
        <begin position="332"/>
        <end position="568"/>
    </location>
</feature>
<dbReference type="SMART" id="SM00382">
    <property type="entry name" value="AAA"/>
    <property type="match status" value="1"/>
</dbReference>
<evidence type="ECO:0000256" key="3">
    <source>
        <dbReference type="ARBA" id="ARBA00022475"/>
    </source>
</evidence>
<feature type="transmembrane region" description="Helical" evidence="9">
    <location>
        <begin position="20"/>
        <end position="40"/>
    </location>
</feature>
<dbReference type="PROSITE" id="PS00211">
    <property type="entry name" value="ABC_TRANSPORTER_1"/>
    <property type="match status" value="1"/>
</dbReference>
<dbReference type="InterPro" id="IPR027417">
    <property type="entry name" value="P-loop_NTPase"/>
</dbReference>
<organism evidence="12 13">
    <name type="scientific">Streptococcus macacae NCTC 11558</name>
    <dbReference type="NCBI Taxonomy" id="764298"/>
    <lineage>
        <taxon>Bacteria</taxon>
        <taxon>Bacillati</taxon>
        <taxon>Bacillota</taxon>
        <taxon>Bacilli</taxon>
        <taxon>Lactobacillales</taxon>
        <taxon>Streptococcaceae</taxon>
        <taxon>Streptococcus</taxon>
    </lineage>
</organism>
<keyword evidence="13" id="KW-1185">Reference proteome</keyword>